<name>A0A0N1I2P3_LEPSE</name>
<accession>A0A0N1I2P3</accession>
<dbReference type="VEuPathDB" id="TriTrypDB:Lsey_0160_0120"/>
<evidence type="ECO:0000313" key="3">
    <source>
        <dbReference type="Proteomes" id="UP000038009"/>
    </source>
</evidence>
<dbReference type="AlphaFoldDB" id="A0A0N1I2P3"/>
<evidence type="ECO:0000256" key="1">
    <source>
        <dbReference type="SAM" id="MobiDB-lite"/>
    </source>
</evidence>
<feature type="region of interest" description="Disordered" evidence="1">
    <location>
        <begin position="435"/>
        <end position="480"/>
    </location>
</feature>
<dbReference type="Proteomes" id="UP000038009">
    <property type="component" value="Unassembled WGS sequence"/>
</dbReference>
<dbReference type="EMBL" id="LJSK01000160">
    <property type="protein sequence ID" value="KPI85878.1"/>
    <property type="molecule type" value="Genomic_DNA"/>
</dbReference>
<evidence type="ECO:0000313" key="2">
    <source>
        <dbReference type="EMBL" id="KPI85878.1"/>
    </source>
</evidence>
<dbReference type="OMA" id="DATRHPL"/>
<gene>
    <name evidence="2" type="ORF">ABL78_5059</name>
</gene>
<proteinExistence type="predicted"/>
<sequence length="565" mass="61811">MHVSRVTVSQAKAIRAYALDLEFVKCRGSIYARSAVFVPFSRIAAGPRGDSGAPVTPAGQRNVEMLTRSGSTPQLTKLLERPIVLELRPEVTLSLAEPLPCGHLLHEMIASRFVPTPALTEVVKQFQCEAERELESYRVMRKTLRKLRIQEMRVCGKVENIVKMPTGDAPDSSSGAMEAERFVDDGNDSLLPSLSDCSSLSSSAFRVAPSAVAAAMRALQRRVGVVHNFRGLDPYAVPNVRVFDRHALELLHAAPVQSEEFKQASQHLRRLSHVGRGRNGYKPLTYCIRTHPEFMQKVLQTVFESPSAWYEWLTACYTRVEEDLRSVRAAHCAGAHGQVRLSDLPSCARSNGDCGYGDSNTLPATQMVDFLEFDALEDLATEMNRVWGKLLREGVRDANKKQADAASPQPPKVFVYGSADLGVIRTTLALSRSPATLKPKQPERRYKTGRFSAKRPTESTAVVPGASFSNPAQDAGEAGEKTPDIAVQLISPYEARVVDITKHPLFTAAGFTSSPQKALSLSAALEKATLRDATAAALYESQRQHDPLWDAQALACICSVAGAVR</sequence>
<comment type="caution">
    <text evidence="2">The sequence shown here is derived from an EMBL/GenBank/DDBJ whole genome shotgun (WGS) entry which is preliminary data.</text>
</comment>
<organism evidence="2 3">
    <name type="scientific">Leptomonas seymouri</name>
    <dbReference type="NCBI Taxonomy" id="5684"/>
    <lineage>
        <taxon>Eukaryota</taxon>
        <taxon>Discoba</taxon>
        <taxon>Euglenozoa</taxon>
        <taxon>Kinetoplastea</taxon>
        <taxon>Metakinetoplastina</taxon>
        <taxon>Trypanosomatida</taxon>
        <taxon>Trypanosomatidae</taxon>
        <taxon>Leishmaniinae</taxon>
        <taxon>Leptomonas</taxon>
    </lineage>
</organism>
<protein>
    <submittedName>
        <fullName evidence="2">Uncharacterized protein</fullName>
    </submittedName>
</protein>
<dbReference type="OrthoDB" id="273298at2759"/>
<keyword evidence="3" id="KW-1185">Reference proteome</keyword>
<reference evidence="2 3" key="1">
    <citation type="journal article" date="2015" name="PLoS Pathog.">
        <title>Leptomonas seymouri: Adaptations to the Dixenous Life Cycle Analyzed by Genome Sequencing, Transcriptome Profiling and Co-infection with Leishmania donovani.</title>
        <authorList>
            <person name="Kraeva N."/>
            <person name="Butenko A."/>
            <person name="Hlavacova J."/>
            <person name="Kostygov A."/>
            <person name="Myskova J."/>
            <person name="Grybchuk D."/>
            <person name="Lestinova T."/>
            <person name="Votypka J."/>
            <person name="Volf P."/>
            <person name="Opperdoes F."/>
            <person name="Flegontov P."/>
            <person name="Lukes J."/>
            <person name="Yurchenko V."/>
        </authorList>
    </citation>
    <scope>NUCLEOTIDE SEQUENCE [LARGE SCALE GENOMIC DNA]</scope>
    <source>
        <strain evidence="2 3">ATCC 30220</strain>
    </source>
</reference>